<dbReference type="Proteomes" id="UP000199671">
    <property type="component" value="Unassembled WGS sequence"/>
</dbReference>
<reference evidence="1 2" key="1">
    <citation type="submission" date="2016-10" db="EMBL/GenBank/DDBJ databases">
        <authorList>
            <person name="de Groot N.N."/>
        </authorList>
    </citation>
    <scope>NUCLEOTIDE SEQUENCE [LARGE SCALE GENOMIC DNA]</scope>
    <source>
        <strain evidence="1 2">KPR-7B</strain>
    </source>
</reference>
<accession>A0A1G9YWQ5</accession>
<dbReference type="AlphaFoldDB" id="A0A1G9YWQ5"/>
<sequence length="42" mass="4486">MESFDVSQPTVSGIIRAYTTLIADALAEAVPTVEDLDSTTTR</sequence>
<proteinExistence type="predicted"/>
<evidence type="ECO:0000313" key="1">
    <source>
        <dbReference type="EMBL" id="SDN12971.1"/>
    </source>
</evidence>
<organism evidence="1 2">
    <name type="scientific">Actinomyces ruminicola</name>
    <dbReference type="NCBI Taxonomy" id="332524"/>
    <lineage>
        <taxon>Bacteria</taxon>
        <taxon>Bacillati</taxon>
        <taxon>Actinomycetota</taxon>
        <taxon>Actinomycetes</taxon>
        <taxon>Actinomycetales</taxon>
        <taxon>Actinomycetaceae</taxon>
        <taxon>Actinomyces</taxon>
    </lineage>
</organism>
<evidence type="ECO:0000313" key="2">
    <source>
        <dbReference type="Proteomes" id="UP000199671"/>
    </source>
</evidence>
<dbReference type="RefSeq" id="WP_256329406.1">
    <property type="nucleotide sequence ID" value="NZ_FNHU01000014.1"/>
</dbReference>
<gene>
    <name evidence="1" type="ORF">SAMN04487766_11454</name>
</gene>
<name>A0A1G9YWQ5_9ACTO</name>
<protein>
    <recommendedName>
        <fullName evidence="3">Helix-turn-helix of DDE superfamily endonuclease</fullName>
    </recommendedName>
</protein>
<evidence type="ECO:0008006" key="3">
    <source>
        <dbReference type="Google" id="ProtNLM"/>
    </source>
</evidence>
<dbReference type="EMBL" id="FNHU01000014">
    <property type="protein sequence ID" value="SDN12971.1"/>
    <property type="molecule type" value="Genomic_DNA"/>
</dbReference>